<organism evidence="1">
    <name type="scientific">Roseihalotalea indica</name>
    <dbReference type="NCBI Taxonomy" id="2867963"/>
    <lineage>
        <taxon>Bacteria</taxon>
        <taxon>Pseudomonadati</taxon>
        <taxon>Bacteroidota</taxon>
        <taxon>Cytophagia</taxon>
        <taxon>Cytophagales</taxon>
        <taxon>Catalimonadaceae</taxon>
        <taxon>Roseihalotalea</taxon>
    </lineage>
</organism>
<reference evidence="1" key="1">
    <citation type="journal article" date="2023" name="Comput. Struct. Biotechnol. J.">
        <title>Discovery of a novel marine Bacteroidetes with a rich repertoire of carbohydrate-active enzymes.</title>
        <authorList>
            <person name="Chen B."/>
            <person name="Liu G."/>
            <person name="Chen Q."/>
            <person name="Wang H."/>
            <person name="Liu L."/>
            <person name="Tang K."/>
        </authorList>
    </citation>
    <scope>NUCLEOTIDE SEQUENCE</scope>
    <source>
        <strain evidence="1">TK19036</strain>
    </source>
</reference>
<name>A0AA49JI12_9BACT</name>
<sequence length="137" mass="15335">MASTLPAQELLAYHEPEITLQMKDYSGEQTTQKVLSTAKSTNYTHATYKITQDTKKINTTLVQQEAVLLLHLTSQKNQVYVKASNAIGQQVMSVHYPAMESGFYEIPVLPSAYQSQLYSVSLVINQKSYSFQISPTP</sequence>
<proteinExistence type="predicted"/>
<accession>A0AA49JI12</accession>
<gene>
    <name evidence="1" type="ORF">K4G66_11625</name>
</gene>
<protein>
    <submittedName>
        <fullName evidence="1">Uncharacterized protein</fullName>
    </submittedName>
</protein>
<dbReference type="EMBL" id="CP120682">
    <property type="protein sequence ID" value="WKN39340.1"/>
    <property type="molecule type" value="Genomic_DNA"/>
</dbReference>
<evidence type="ECO:0000313" key="1">
    <source>
        <dbReference type="EMBL" id="WKN39340.1"/>
    </source>
</evidence>
<dbReference type="AlphaFoldDB" id="A0AA49JI12"/>
<reference evidence="1" key="2">
    <citation type="journal article" date="2024" name="Antonie Van Leeuwenhoek">
        <title>Roseihalotalea indica gen. nov., sp. nov., a halophilic Bacteroidetes from mesopelagic Southwest Indian Ocean with higher carbohydrate metabolic potential.</title>
        <authorList>
            <person name="Chen B."/>
            <person name="Zhang M."/>
            <person name="Lin D."/>
            <person name="Ye J."/>
            <person name="Tang K."/>
        </authorList>
    </citation>
    <scope>NUCLEOTIDE SEQUENCE</scope>
    <source>
        <strain evidence="1">TK19036</strain>
    </source>
</reference>